<name>A0AAV7UA67_PLEWA</name>
<dbReference type="AlphaFoldDB" id="A0AAV7UA67"/>
<dbReference type="EMBL" id="JANPWB010000005">
    <property type="protein sequence ID" value="KAJ1184884.1"/>
    <property type="molecule type" value="Genomic_DNA"/>
</dbReference>
<feature type="region of interest" description="Disordered" evidence="1">
    <location>
        <begin position="1"/>
        <end position="45"/>
    </location>
</feature>
<evidence type="ECO:0000313" key="2">
    <source>
        <dbReference type="EMBL" id="KAJ1184884.1"/>
    </source>
</evidence>
<accession>A0AAV7UA67</accession>
<feature type="compositionally biased region" description="Polar residues" evidence="1">
    <location>
        <begin position="13"/>
        <end position="41"/>
    </location>
</feature>
<reference evidence="2" key="1">
    <citation type="journal article" date="2022" name="bioRxiv">
        <title>Sequencing and chromosome-scale assembly of the giantPleurodeles waltlgenome.</title>
        <authorList>
            <person name="Brown T."/>
            <person name="Elewa A."/>
            <person name="Iarovenko S."/>
            <person name="Subramanian E."/>
            <person name="Araus A.J."/>
            <person name="Petzold A."/>
            <person name="Susuki M."/>
            <person name="Suzuki K.-i.T."/>
            <person name="Hayashi T."/>
            <person name="Toyoda A."/>
            <person name="Oliveira C."/>
            <person name="Osipova E."/>
            <person name="Leigh N.D."/>
            <person name="Simon A."/>
            <person name="Yun M.H."/>
        </authorList>
    </citation>
    <scope>NUCLEOTIDE SEQUENCE</scope>
    <source>
        <strain evidence="2">20211129_DDA</strain>
        <tissue evidence="2">Liver</tissue>
    </source>
</reference>
<gene>
    <name evidence="2" type="ORF">NDU88_001681</name>
</gene>
<proteinExistence type="predicted"/>
<evidence type="ECO:0000256" key="1">
    <source>
        <dbReference type="SAM" id="MobiDB-lite"/>
    </source>
</evidence>
<protein>
    <submittedName>
        <fullName evidence="2">Uncharacterized protein</fullName>
    </submittedName>
</protein>
<comment type="caution">
    <text evidence="2">The sequence shown here is derived from an EMBL/GenBank/DDBJ whole genome shotgun (WGS) entry which is preliminary data.</text>
</comment>
<dbReference type="Proteomes" id="UP001066276">
    <property type="component" value="Chromosome 3_1"/>
</dbReference>
<evidence type="ECO:0000313" key="3">
    <source>
        <dbReference type="Proteomes" id="UP001066276"/>
    </source>
</evidence>
<keyword evidence="3" id="KW-1185">Reference proteome</keyword>
<sequence length="243" mass="26800">MERTGTPPKGNRLNRTARTKPSTPSRKPSLNPMKSQKNSSPKWKLKRKYSAELRCKVTHGTRVMRSECAAGPDLRGRDCRRPRPRAQVERRADVEARTRSRRACRLGAGECLRAYRRLGRAAALVALGRPLGFHGPVVAGTFFGPRGPLDSPPLSECAAGPDLRGRDCRRPRPRVQVERRADVEARTRSRRACRLGAGECLRAYRRLGRAAALVALGRPLGFRGPVVAGTFFGPRGPLDSPPL</sequence>
<organism evidence="2 3">
    <name type="scientific">Pleurodeles waltl</name>
    <name type="common">Iberian ribbed newt</name>
    <dbReference type="NCBI Taxonomy" id="8319"/>
    <lineage>
        <taxon>Eukaryota</taxon>
        <taxon>Metazoa</taxon>
        <taxon>Chordata</taxon>
        <taxon>Craniata</taxon>
        <taxon>Vertebrata</taxon>
        <taxon>Euteleostomi</taxon>
        <taxon>Amphibia</taxon>
        <taxon>Batrachia</taxon>
        <taxon>Caudata</taxon>
        <taxon>Salamandroidea</taxon>
        <taxon>Salamandridae</taxon>
        <taxon>Pleurodelinae</taxon>
        <taxon>Pleurodeles</taxon>
    </lineage>
</organism>